<dbReference type="Proteomes" id="UP000887565">
    <property type="component" value="Unplaced"/>
</dbReference>
<evidence type="ECO:0000313" key="1">
    <source>
        <dbReference type="Proteomes" id="UP000887565"/>
    </source>
</evidence>
<protein>
    <submittedName>
        <fullName evidence="2">Uncharacterized protein</fullName>
    </submittedName>
</protein>
<sequence length="62" mass="7032">MMSLCFFGDNRYQLTDPFLSRFGILGSEFTVDQVTGLHAICGDRKSQQIVVIQQNLCFSVQQ</sequence>
<organism evidence="1 2">
    <name type="scientific">Romanomermis culicivorax</name>
    <name type="common">Nematode worm</name>
    <dbReference type="NCBI Taxonomy" id="13658"/>
    <lineage>
        <taxon>Eukaryota</taxon>
        <taxon>Metazoa</taxon>
        <taxon>Ecdysozoa</taxon>
        <taxon>Nematoda</taxon>
        <taxon>Enoplea</taxon>
        <taxon>Dorylaimia</taxon>
        <taxon>Mermithida</taxon>
        <taxon>Mermithoidea</taxon>
        <taxon>Mermithidae</taxon>
        <taxon>Romanomermis</taxon>
    </lineage>
</organism>
<dbReference type="WBParaSite" id="nRc.2.0.1.t39223-RA">
    <property type="protein sequence ID" value="nRc.2.0.1.t39223-RA"/>
    <property type="gene ID" value="nRc.2.0.1.g39223"/>
</dbReference>
<evidence type="ECO:0000313" key="2">
    <source>
        <dbReference type="WBParaSite" id="nRc.2.0.1.t39223-RA"/>
    </source>
</evidence>
<name>A0A915KLB4_ROMCU</name>
<accession>A0A915KLB4</accession>
<keyword evidence="1" id="KW-1185">Reference proteome</keyword>
<dbReference type="AlphaFoldDB" id="A0A915KLB4"/>
<proteinExistence type="predicted"/>
<reference evidence="2" key="1">
    <citation type="submission" date="2022-11" db="UniProtKB">
        <authorList>
            <consortium name="WormBaseParasite"/>
        </authorList>
    </citation>
    <scope>IDENTIFICATION</scope>
</reference>